<dbReference type="InterPro" id="IPR023753">
    <property type="entry name" value="FAD/NAD-binding_dom"/>
</dbReference>
<evidence type="ECO:0000256" key="1">
    <source>
        <dbReference type="ARBA" id="ARBA00004496"/>
    </source>
</evidence>
<keyword evidence="14" id="KW-0547">Nucleotide-binding</keyword>
<comment type="miscellaneous">
    <text evidence="16">The active site is a redox-active disulfide bond.</text>
</comment>
<feature type="binding site" evidence="14">
    <location>
        <begin position="138"/>
        <end position="140"/>
    </location>
    <ligand>
        <name>FAD</name>
        <dbReference type="ChEBI" id="CHEBI:57692"/>
    </ligand>
</feature>
<dbReference type="FunFam" id="3.30.390.30:FF:000001">
    <property type="entry name" value="Dihydrolipoyl dehydrogenase"/>
    <property type="match status" value="1"/>
</dbReference>
<dbReference type="EC" id="1.8.1.4" evidence="3 16"/>
<dbReference type="GO" id="GO:0005737">
    <property type="term" value="C:cytoplasm"/>
    <property type="evidence" value="ECO:0007669"/>
    <property type="project" value="UniProtKB-SubCell"/>
</dbReference>
<feature type="binding site" evidence="14">
    <location>
        <position position="260"/>
    </location>
    <ligand>
        <name>NAD(+)</name>
        <dbReference type="ChEBI" id="CHEBI:57540"/>
    </ligand>
</feature>
<dbReference type="InterPro" id="IPR050151">
    <property type="entry name" value="Class-I_Pyr_Nuc-Dis_Oxidored"/>
</dbReference>
<feature type="domain" description="FAD/NAD(P)-binding" evidence="18">
    <location>
        <begin position="5"/>
        <end position="315"/>
    </location>
</feature>
<evidence type="ECO:0000256" key="16">
    <source>
        <dbReference type="RuleBase" id="RU003692"/>
    </source>
</evidence>
<sequence length="453" mass="47872">MTTEFDVIVLGGGPGGYLAAERLGHAGKKVLLVEEVALGGTCLNVGCIPTKTLLNSVKTYTHALEGDQFGVHAEGVSYSWERMQAWKAEVVKGLVAGVGMAEKKAGVTVLNARGIFEGPGRVTVEGTTYTAEHVILATGSVPVMPPIPGAADNPKVVDSTGILSLETVPSRLTVVGGGVIGVEFAALYAALGTTVTVIEMAAEITPFADAEVASALRKALKNVTFEMGCKVESISDGTITYSKDGVAQTVDADVILMAVGRRPALQGWGAENTGLEMTPRGIVVDDRMRTNLPNVWAVGDCNGRSPLAHSAYRMGEVAAANILDPEAYRRGEVMRWNTVPWVVYTAPEMAGVGMTEASAIEAGHEIITAKAPALMSGRFIAENGFRAPGFAKVIADKHTRQILGVHVLGAYASEMIWGAQAMLETELTIEDARQLVFPHPTVSEVIREALWAF</sequence>
<dbReference type="PIRSF" id="PIRSF000350">
    <property type="entry name" value="Mercury_reductase_MerA"/>
    <property type="match status" value="1"/>
</dbReference>
<dbReference type="PANTHER" id="PTHR22912:SF217">
    <property type="entry name" value="DIHYDROLIPOYL DEHYDROGENASE"/>
    <property type="match status" value="1"/>
</dbReference>
<dbReference type="SUPFAM" id="SSF51905">
    <property type="entry name" value="FAD/NAD(P)-binding domain"/>
    <property type="match status" value="1"/>
</dbReference>
<evidence type="ECO:0000256" key="15">
    <source>
        <dbReference type="PIRSR" id="PIRSR000350-4"/>
    </source>
</evidence>
<keyword evidence="11 16" id="KW-0676">Redox-active center</keyword>
<evidence type="ECO:0000259" key="17">
    <source>
        <dbReference type="Pfam" id="PF02852"/>
    </source>
</evidence>
<dbReference type="GO" id="GO:0050660">
    <property type="term" value="F:flavin adenine dinucleotide binding"/>
    <property type="evidence" value="ECO:0007669"/>
    <property type="project" value="InterPro"/>
</dbReference>
<dbReference type="GO" id="GO:0006103">
    <property type="term" value="P:2-oxoglutarate metabolic process"/>
    <property type="evidence" value="ECO:0007669"/>
    <property type="project" value="TreeGrafter"/>
</dbReference>
<dbReference type="SUPFAM" id="SSF55424">
    <property type="entry name" value="FAD/NAD-linked reductases, dimerisation (C-terminal) domain"/>
    <property type="match status" value="1"/>
</dbReference>
<dbReference type="InterPro" id="IPR012999">
    <property type="entry name" value="Pyr_OxRdtase_I_AS"/>
</dbReference>
<dbReference type="OrthoDB" id="4763248at2"/>
<organism evidence="19 20">
    <name type="scientific">Schaalia canis</name>
    <dbReference type="NCBI Taxonomy" id="100469"/>
    <lineage>
        <taxon>Bacteria</taxon>
        <taxon>Bacillati</taxon>
        <taxon>Actinomycetota</taxon>
        <taxon>Actinomycetes</taxon>
        <taxon>Actinomycetales</taxon>
        <taxon>Actinomycetaceae</taxon>
        <taxon>Schaalia</taxon>
    </lineage>
</organism>
<dbReference type="NCBIfam" id="TIGR01350">
    <property type="entry name" value="lipoamide_DH"/>
    <property type="match status" value="1"/>
</dbReference>
<evidence type="ECO:0000256" key="8">
    <source>
        <dbReference type="ARBA" id="ARBA00023002"/>
    </source>
</evidence>
<feature type="binding site" evidence="14">
    <location>
        <position position="114"/>
    </location>
    <ligand>
        <name>FAD</name>
        <dbReference type="ChEBI" id="CHEBI:57692"/>
    </ligand>
</feature>
<evidence type="ECO:0000256" key="7">
    <source>
        <dbReference type="ARBA" id="ARBA00022827"/>
    </source>
</evidence>
<dbReference type="InterPro" id="IPR036188">
    <property type="entry name" value="FAD/NAD-bd_sf"/>
</dbReference>
<evidence type="ECO:0000313" key="19">
    <source>
        <dbReference type="EMBL" id="RRC95774.1"/>
    </source>
</evidence>
<feature type="disulfide bond" description="Redox-active" evidence="15">
    <location>
        <begin position="42"/>
        <end position="47"/>
    </location>
</feature>
<dbReference type="InterPro" id="IPR004099">
    <property type="entry name" value="Pyr_nucl-diS_OxRdtase_dimer"/>
</dbReference>
<dbReference type="InterPro" id="IPR006258">
    <property type="entry name" value="Lipoamide_DH"/>
</dbReference>
<dbReference type="RefSeq" id="WP_124868347.1">
    <property type="nucleotide sequence ID" value="NZ_RQZF01000002.1"/>
</dbReference>
<feature type="binding site" evidence="14">
    <location>
        <position position="51"/>
    </location>
    <ligand>
        <name>FAD</name>
        <dbReference type="ChEBI" id="CHEBI:57692"/>
    </ligand>
</feature>
<feature type="domain" description="Pyridine nucleotide-disulphide oxidoreductase dimerisation" evidence="17">
    <location>
        <begin position="339"/>
        <end position="449"/>
    </location>
</feature>
<keyword evidence="20" id="KW-1185">Reference proteome</keyword>
<evidence type="ECO:0000256" key="4">
    <source>
        <dbReference type="ARBA" id="ARBA00016961"/>
    </source>
</evidence>
<evidence type="ECO:0000256" key="6">
    <source>
        <dbReference type="ARBA" id="ARBA00022630"/>
    </source>
</evidence>
<dbReference type="Gene3D" id="3.30.390.30">
    <property type="match status" value="1"/>
</dbReference>
<accession>A0A3P1SFG5</accession>
<name>A0A3P1SFG5_9ACTO</name>
<evidence type="ECO:0000256" key="5">
    <source>
        <dbReference type="ARBA" id="ARBA00022490"/>
    </source>
</evidence>
<evidence type="ECO:0000256" key="11">
    <source>
        <dbReference type="ARBA" id="ARBA00023284"/>
    </source>
</evidence>
<evidence type="ECO:0000256" key="9">
    <source>
        <dbReference type="ARBA" id="ARBA00023027"/>
    </source>
</evidence>
<proteinExistence type="inferred from homology"/>
<comment type="caution">
    <text evidence="19">The sequence shown here is derived from an EMBL/GenBank/DDBJ whole genome shotgun (WGS) entry which is preliminary data.</text>
</comment>
<evidence type="ECO:0000256" key="14">
    <source>
        <dbReference type="PIRSR" id="PIRSR000350-3"/>
    </source>
</evidence>
<dbReference type="PRINTS" id="PR00368">
    <property type="entry name" value="FADPNR"/>
</dbReference>
<evidence type="ECO:0000256" key="10">
    <source>
        <dbReference type="ARBA" id="ARBA00023157"/>
    </source>
</evidence>
<dbReference type="InterPro" id="IPR016156">
    <property type="entry name" value="FAD/NAD-linked_Rdtase_dimer_sf"/>
</dbReference>
<comment type="cofactor">
    <cofactor evidence="14 16">
        <name>FAD</name>
        <dbReference type="ChEBI" id="CHEBI:57692"/>
    </cofactor>
    <text evidence="14 16">Binds 1 FAD per subunit.</text>
</comment>
<dbReference type="Gene3D" id="3.50.50.60">
    <property type="entry name" value="FAD/NAD(P)-binding domain"/>
    <property type="match status" value="2"/>
</dbReference>
<gene>
    <name evidence="19" type="primary">lpdA</name>
    <name evidence="19" type="ORF">EII11_02560</name>
</gene>
<comment type="subcellular location">
    <subcellularLocation>
        <location evidence="1">Cytoplasm</location>
    </subcellularLocation>
</comment>
<keyword evidence="6 16" id="KW-0285">Flavoprotein</keyword>
<keyword evidence="9 14" id="KW-0520">NAD</keyword>
<dbReference type="PANTHER" id="PTHR22912">
    <property type="entry name" value="DISULFIDE OXIDOREDUCTASE"/>
    <property type="match status" value="1"/>
</dbReference>
<dbReference type="AlphaFoldDB" id="A0A3P1SFG5"/>
<keyword evidence="5" id="KW-0963">Cytoplasm</keyword>
<dbReference type="InterPro" id="IPR001100">
    <property type="entry name" value="Pyr_nuc-diS_OxRdtase"/>
</dbReference>
<dbReference type="Proteomes" id="UP000280444">
    <property type="component" value="Unassembled WGS sequence"/>
</dbReference>
<dbReference type="PROSITE" id="PS00076">
    <property type="entry name" value="PYRIDINE_REDOX_1"/>
    <property type="match status" value="1"/>
</dbReference>
<protein>
    <recommendedName>
        <fullName evidence="4 16">Dihydrolipoyl dehydrogenase</fullName>
        <ecNumber evidence="3 16">1.8.1.4</ecNumber>
    </recommendedName>
</protein>
<comment type="catalytic activity">
    <reaction evidence="12 16">
        <text>N(6)-[(R)-dihydrolipoyl]-L-lysyl-[protein] + NAD(+) = N(6)-[(R)-lipoyl]-L-lysyl-[protein] + NADH + H(+)</text>
        <dbReference type="Rhea" id="RHEA:15045"/>
        <dbReference type="Rhea" id="RHEA-COMP:10474"/>
        <dbReference type="Rhea" id="RHEA-COMP:10475"/>
        <dbReference type="ChEBI" id="CHEBI:15378"/>
        <dbReference type="ChEBI" id="CHEBI:57540"/>
        <dbReference type="ChEBI" id="CHEBI:57945"/>
        <dbReference type="ChEBI" id="CHEBI:83099"/>
        <dbReference type="ChEBI" id="CHEBI:83100"/>
        <dbReference type="EC" id="1.8.1.4"/>
    </reaction>
</comment>
<feature type="binding site" evidence="14">
    <location>
        <position position="300"/>
    </location>
    <ligand>
        <name>FAD</name>
        <dbReference type="ChEBI" id="CHEBI:57692"/>
    </ligand>
</feature>
<evidence type="ECO:0000313" key="20">
    <source>
        <dbReference type="Proteomes" id="UP000280444"/>
    </source>
</evidence>
<feature type="binding site" evidence="14">
    <location>
        <begin position="176"/>
        <end position="183"/>
    </location>
    <ligand>
        <name>NAD(+)</name>
        <dbReference type="ChEBI" id="CHEBI:57540"/>
    </ligand>
</feature>
<dbReference type="PRINTS" id="PR00411">
    <property type="entry name" value="PNDRDTASEI"/>
</dbReference>
<evidence type="ECO:0000256" key="13">
    <source>
        <dbReference type="PIRSR" id="PIRSR000350-2"/>
    </source>
</evidence>
<feature type="binding site" evidence="14">
    <location>
        <position position="199"/>
    </location>
    <ligand>
        <name>NAD(+)</name>
        <dbReference type="ChEBI" id="CHEBI:57540"/>
    </ligand>
</feature>
<keyword evidence="10" id="KW-1015">Disulfide bond</keyword>
<dbReference type="GO" id="GO:0004148">
    <property type="term" value="F:dihydrolipoyl dehydrogenase (NADH) activity"/>
    <property type="evidence" value="ECO:0007669"/>
    <property type="project" value="UniProtKB-EC"/>
</dbReference>
<keyword evidence="7 14" id="KW-0274">FAD</keyword>
<keyword evidence="8 16" id="KW-0560">Oxidoreductase</keyword>
<evidence type="ECO:0000256" key="12">
    <source>
        <dbReference type="ARBA" id="ARBA00049187"/>
    </source>
</evidence>
<dbReference type="Pfam" id="PF07992">
    <property type="entry name" value="Pyr_redox_2"/>
    <property type="match status" value="1"/>
</dbReference>
<dbReference type="EMBL" id="RQZF01000002">
    <property type="protein sequence ID" value="RRC95774.1"/>
    <property type="molecule type" value="Genomic_DNA"/>
</dbReference>
<evidence type="ECO:0000256" key="2">
    <source>
        <dbReference type="ARBA" id="ARBA00007532"/>
    </source>
</evidence>
<evidence type="ECO:0000256" key="3">
    <source>
        <dbReference type="ARBA" id="ARBA00012608"/>
    </source>
</evidence>
<dbReference type="Pfam" id="PF02852">
    <property type="entry name" value="Pyr_redox_dim"/>
    <property type="match status" value="1"/>
</dbReference>
<comment type="similarity">
    <text evidence="2 16">Belongs to the class-I pyridine nucleotide-disulfide oxidoreductase family.</text>
</comment>
<reference evidence="19 20" key="1">
    <citation type="submission" date="2018-11" db="EMBL/GenBank/DDBJ databases">
        <title>Genomes From Bacteria Associated with the Canine Oral Cavity: a Test Case for Automated Genome-Based Taxonomic Assignment.</title>
        <authorList>
            <person name="Coil D.A."/>
            <person name="Jospin G."/>
            <person name="Darling A.E."/>
            <person name="Wallis C."/>
            <person name="Davis I.J."/>
            <person name="Harris S."/>
            <person name="Eisen J.A."/>
            <person name="Holcombe L.J."/>
            <person name="O'Flynn C."/>
        </authorList>
    </citation>
    <scope>NUCLEOTIDE SEQUENCE [LARGE SCALE GENOMIC DNA]</scope>
    <source>
        <strain evidence="19 20">OH770</strain>
    </source>
</reference>
<feature type="active site" description="Proton acceptor" evidence="13">
    <location>
        <position position="439"/>
    </location>
</feature>
<evidence type="ECO:0000259" key="18">
    <source>
        <dbReference type="Pfam" id="PF07992"/>
    </source>
</evidence>